<dbReference type="SMART" id="SM00220">
    <property type="entry name" value="S_TKc"/>
    <property type="match status" value="1"/>
</dbReference>
<comment type="subcellular location">
    <subcellularLocation>
        <location evidence="1">Membrane</location>
        <topology evidence="1">Single-pass membrane protein</topology>
    </subcellularLocation>
</comment>
<dbReference type="Gene3D" id="1.10.510.10">
    <property type="entry name" value="Transferase(Phosphotransferase) domain 1"/>
    <property type="match status" value="1"/>
</dbReference>
<feature type="domain" description="Protein kinase" evidence="10">
    <location>
        <begin position="620"/>
        <end position="838"/>
    </location>
</feature>
<dbReference type="InterPro" id="IPR000719">
    <property type="entry name" value="Prot_kinase_dom"/>
</dbReference>
<keyword evidence="2" id="KW-0433">Leucine-rich repeat</keyword>
<keyword evidence="5" id="KW-0547">Nucleotide-binding</keyword>
<dbReference type="Proteomes" id="UP000187406">
    <property type="component" value="Unassembled WGS sequence"/>
</dbReference>
<evidence type="ECO:0000256" key="8">
    <source>
        <dbReference type="ARBA" id="ARBA00023136"/>
    </source>
</evidence>
<dbReference type="Gene3D" id="3.80.10.10">
    <property type="entry name" value="Ribonuclease Inhibitor"/>
    <property type="match status" value="4"/>
</dbReference>
<dbReference type="Gene3D" id="3.30.200.20">
    <property type="entry name" value="Phosphorylase Kinase, domain 1"/>
    <property type="match status" value="1"/>
</dbReference>
<keyword evidence="11" id="KW-0808">Transferase</keyword>
<evidence type="ECO:0000256" key="3">
    <source>
        <dbReference type="ARBA" id="ARBA00022692"/>
    </source>
</evidence>
<dbReference type="SUPFAM" id="SSF52058">
    <property type="entry name" value="L domain-like"/>
    <property type="match status" value="2"/>
</dbReference>
<keyword evidence="12" id="KW-1185">Reference proteome</keyword>
<evidence type="ECO:0000313" key="12">
    <source>
        <dbReference type="Proteomes" id="UP000187406"/>
    </source>
</evidence>
<protein>
    <submittedName>
        <fullName evidence="11">Pkinase domain-containing protein/LRR_1 domain-containing protein/LRR_6 domain-containing protein/LRR_8 domain-containing protein</fullName>
    </submittedName>
</protein>
<keyword evidence="3 9" id="KW-0812">Transmembrane</keyword>
<dbReference type="GO" id="GO:0005524">
    <property type="term" value="F:ATP binding"/>
    <property type="evidence" value="ECO:0007669"/>
    <property type="project" value="UniProtKB-KW"/>
</dbReference>
<organism evidence="11 12">
    <name type="scientific">Cephalotus follicularis</name>
    <name type="common">Albany pitcher plant</name>
    <dbReference type="NCBI Taxonomy" id="3775"/>
    <lineage>
        <taxon>Eukaryota</taxon>
        <taxon>Viridiplantae</taxon>
        <taxon>Streptophyta</taxon>
        <taxon>Embryophyta</taxon>
        <taxon>Tracheophyta</taxon>
        <taxon>Spermatophyta</taxon>
        <taxon>Magnoliopsida</taxon>
        <taxon>eudicotyledons</taxon>
        <taxon>Gunneridae</taxon>
        <taxon>Pentapetalae</taxon>
        <taxon>rosids</taxon>
        <taxon>fabids</taxon>
        <taxon>Oxalidales</taxon>
        <taxon>Cephalotaceae</taxon>
        <taxon>Cephalotus</taxon>
    </lineage>
</organism>
<keyword evidence="11" id="KW-0418">Kinase</keyword>
<dbReference type="OrthoDB" id="1103805at2759"/>
<evidence type="ECO:0000313" key="11">
    <source>
        <dbReference type="EMBL" id="GAV84967.1"/>
    </source>
</evidence>
<dbReference type="Pfam" id="PF00069">
    <property type="entry name" value="Pkinase"/>
    <property type="match status" value="1"/>
</dbReference>
<evidence type="ECO:0000259" key="10">
    <source>
        <dbReference type="PROSITE" id="PS50011"/>
    </source>
</evidence>
<dbReference type="AlphaFoldDB" id="A0A1Q3CXJ1"/>
<dbReference type="Pfam" id="PF23598">
    <property type="entry name" value="LRR_14"/>
    <property type="match status" value="1"/>
</dbReference>
<evidence type="ECO:0000256" key="9">
    <source>
        <dbReference type="SAM" id="Phobius"/>
    </source>
</evidence>
<gene>
    <name evidence="11" type="ORF">CFOL_v3_28407</name>
</gene>
<dbReference type="InterPro" id="IPR001611">
    <property type="entry name" value="Leu-rich_rpt"/>
</dbReference>
<evidence type="ECO:0000256" key="6">
    <source>
        <dbReference type="ARBA" id="ARBA00022840"/>
    </source>
</evidence>
<keyword evidence="8 9" id="KW-0472">Membrane</keyword>
<dbReference type="FunFam" id="3.80.10.10:FF:000095">
    <property type="entry name" value="LRR receptor-like serine/threonine-protein kinase GSO1"/>
    <property type="match status" value="1"/>
</dbReference>
<dbReference type="FunFam" id="3.80.10.10:FF:000317">
    <property type="entry name" value="Inactive leucine-rich repeat receptor-like protein kinase"/>
    <property type="match status" value="1"/>
</dbReference>
<dbReference type="PANTHER" id="PTHR27008">
    <property type="entry name" value="OS04G0122200 PROTEIN"/>
    <property type="match status" value="1"/>
</dbReference>
<dbReference type="InterPro" id="IPR003591">
    <property type="entry name" value="Leu-rich_rpt_typical-subtyp"/>
</dbReference>
<dbReference type="Pfam" id="PF13855">
    <property type="entry name" value="LRR_8"/>
    <property type="match status" value="1"/>
</dbReference>
<dbReference type="GO" id="GO:0004672">
    <property type="term" value="F:protein kinase activity"/>
    <property type="evidence" value="ECO:0007669"/>
    <property type="project" value="InterPro"/>
</dbReference>
<keyword evidence="4" id="KW-0677">Repeat</keyword>
<name>A0A1Q3CXJ1_CEPFO</name>
<feature type="non-terminal residue" evidence="11">
    <location>
        <position position="1"/>
    </location>
</feature>
<dbReference type="InterPro" id="IPR055414">
    <property type="entry name" value="LRR_R13L4/SHOC2-like"/>
</dbReference>
<dbReference type="GO" id="GO:0016020">
    <property type="term" value="C:membrane"/>
    <property type="evidence" value="ECO:0007669"/>
    <property type="project" value="UniProtKB-SubCell"/>
</dbReference>
<dbReference type="InterPro" id="IPR008271">
    <property type="entry name" value="Ser/Thr_kinase_AS"/>
</dbReference>
<evidence type="ECO:0000256" key="7">
    <source>
        <dbReference type="ARBA" id="ARBA00022989"/>
    </source>
</evidence>
<dbReference type="PANTHER" id="PTHR27008:SF592">
    <property type="entry name" value="LEUCINE-RICH REPEAT RECEPTOR-LIKE PROTEIN KINASE FAMILY PROTEIN-RELATED"/>
    <property type="match status" value="1"/>
</dbReference>
<dbReference type="PROSITE" id="PS00108">
    <property type="entry name" value="PROTEIN_KINASE_ST"/>
    <property type="match status" value="1"/>
</dbReference>
<dbReference type="InParanoid" id="A0A1Q3CXJ1"/>
<accession>A0A1Q3CXJ1</accession>
<keyword evidence="7 9" id="KW-1133">Transmembrane helix</keyword>
<dbReference type="STRING" id="3775.A0A1Q3CXJ1"/>
<dbReference type="SUPFAM" id="SSF56112">
    <property type="entry name" value="Protein kinase-like (PK-like)"/>
    <property type="match status" value="1"/>
</dbReference>
<proteinExistence type="predicted"/>
<keyword evidence="6" id="KW-0067">ATP-binding</keyword>
<evidence type="ECO:0000256" key="4">
    <source>
        <dbReference type="ARBA" id="ARBA00022737"/>
    </source>
</evidence>
<dbReference type="PROSITE" id="PS50011">
    <property type="entry name" value="PROTEIN_KINASE_DOM"/>
    <property type="match status" value="1"/>
</dbReference>
<sequence>LRLPSLKLVGPLSPSIGNLSFLRLLNLQNNTFHGLIPQTIGRLYRLEYLFLVNNSFDDELTTSVTQCSALKVIYLGGNNLHGSIPTELGSLPNLQGQNLYSNQYIKTIPLSLGNLTALLELSLGDNLLDGTISSELGRLNNLGFLQLSINNFFGVFPSPVFGMASPKLETLYIGGNQLSGFIPKSLANPSRLAQIEIVQNTFTRPVLRSLGSLENLQLLNLAVNPLGTGKQNELEFLTSLTNCSNLQIISLNICNLRGTLPDSIANLSTSLRVLSQAVNNIYGTIPLGIGNLINLELLELQTNILTGSIPPSIVKLTKLQKLFIRETNVSGEIPVSIGNLTSLDILGLDTNMLQGSIPASISIELLQELYLSKNQLSDGIPKEIAGLSSLSLSVLYLDGNYLTGQLPSEVVGNLKNLRQLRISNNKLSGEIPRTLGDCLTLEYLSVAGNLFQGQIPQSLQKLRGLQVIDFSHNNFLGLIPRFLEGLPFLSYLNLSFNKFRGEVPTEGVFKNTSTFSISGNDELCAGSRLLGLPACHPEVTNKRPNRVSHRIILGVASATIFLVLLSACAFAIFYRLQRSKTVTSSVTPQQERVLTSSASPLGSQYPQMSYTYIYRGTNGFSSTNLLGVGSCGSVYKGTLGSEEQIVARFSHEKGAKKSFIAECEALRIIRHRNLIKIITTCVSIDYKGNDFKALVYEFMPNGSLETWLHADSTNPKSLNFIQRPNIVIDVAETLNYLHHHCEQPLVHCDLKPSNVLLGNDLTAHVGDFGLAKFIMRARDGHSHMQNSSSGIRGTVGYAAPEYGMGGEVSTEGDVYNYGILMLEMFTKKDPLMGCPPPT</sequence>
<dbReference type="InterPro" id="IPR011009">
    <property type="entry name" value="Kinase-like_dom_sf"/>
</dbReference>
<comment type="caution">
    <text evidence="11">The sequence shown here is derived from an EMBL/GenBank/DDBJ whole genome shotgun (WGS) entry which is preliminary data.</text>
</comment>
<evidence type="ECO:0000256" key="1">
    <source>
        <dbReference type="ARBA" id="ARBA00004167"/>
    </source>
</evidence>
<dbReference type="EMBL" id="BDDD01003412">
    <property type="protein sequence ID" value="GAV84967.1"/>
    <property type="molecule type" value="Genomic_DNA"/>
</dbReference>
<dbReference type="SMART" id="SM00369">
    <property type="entry name" value="LRR_TYP"/>
    <property type="match status" value="6"/>
</dbReference>
<evidence type="ECO:0000256" key="5">
    <source>
        <dbReference type="ARBA" id="ARBA00022741"/>
    </source>
</evidence>
<reference evidence="12" key="1">
    <citation type="submission" date="2016-04" db="EMBL/GenBank/DDBJ databases">
        <title>Cephalotus genome sequencing.</title>
        <authorList>
            <person name="Fukushima K."/>
            <person name="Hasebe M."/>
            <person name="Fang X."/>
        </authorList>
    </citation>
    <scope>NUCLEOTIDE SEQUENCE [LARGE SCALE GENOMIC DNA]</scope>
    <source>
        <strain evidence="12">cv. St1</strain>
    </source>
</reference>
<dbReference type="Pfam" id="PF00560">
    <property type="entry name" value="LRR_1"/>
    <property type="match status" value="2"/>
</dbReference>
<evidence type="ECO:0000256" key="2">
    <source>
        <dbReference type="ARBA" id="ARBA00022614"/>
    </source>
</evidence>
<dbReference type="InterPro" id="IPR032675">
    <property type="entry name" value="LRR_dom_sf"/>
</dbReference>
<dbReference type="InterPro" id="IPR051809">
    <property type="entry name" value="Plant_receptor-like_S/T_kinase"/>
</dbReference>
<feature type="transmembrane region" description="Helical" evidence="9">
    <location>
        <begin position="551"/>
        <end position="574"/>
    </location>
</feature>